<feature type="compositionally biased region" description="Low complexity" evidence="1">
    <location>
        <begin position="1"/>
        <end position="53"/>
    </location>
</feature>
<feature type="transmembrane region" description="Helical" evidence="2">
    <location>
        <begin position="129"/>
        <end position="151"/>
    </location>
</feature>
<feature type="compositionally biased region" description="Low complexity" evidence="1">
    <location>
        <begin position="93"/>
        <end position="121"/>
    </location>
</feature>
<keyword evidence="2" id="KW-1133">Transmembrane helix</keyword>
<gene>
    <name evidence="3" type="ORF">SAMN05877842_105140</name>
</gene>
<sequence>MNEDNQFPNQGGNPNQGQNPGQDGNANQNYGNANQNQFGQNPNQQNVDPNQNQYMNQNSGQYTEQDKYWNPNQNQYQGQNQQFNNQQQYQGQNQFGNQNQYGNQQNQHGYQNQYGNQNSNPKKPKSKKFAVTIISAIFALLLIGGGAFAFFNMQKSTKDQLLLAELNSWKQLKSAFENRYQPEVEWAKKAETTPAEYTYTIGADINGDFYSYEEEMAVEIINNSTLSLEVQLDPNKQLLKADLGADVNGVKIEDISAYVTTKELMFGFPFTDDILQIKDEDFGNFMRTLDPYYEGTETLGLNDWMGKNVFSKENQEYLVKEYLLFFYNSIPEDAFKEEAEDIDVFGDNLKANKISLELSGDQIKDILVKVLEKAKDDPKFEDIILETVKNATGTAGSFDDEFDIDINEGLDSAIKELKDTDIPTGISYTVWISNDTVVQSDLEIGEFKAEGTRLFTNEKQQWDYTFEVEGEKLSFVGDLTYKNGEIEDEVTLLDDYGTGFTYEGSEELNGGERSFYRTLYFQDDYDEIELFWEGDSSYKGDSMEGEHRFGIESYEFDIAILVDETGSFIKNVDIPTDNLVNLGAMDSDEIETYMMEDFLTKAQSWAMELYFELGLF</sequence>
<dbReference type="EMBL" id="OBQC01000005">
    <property type="protein sequence ID" value="SOC39280.1"/>
    <property type="molecule type" value="Genomic_DNA"/>
</dbReference>
<feature type="region of interest" description="Disordered" evidence="1">
    <location>
        <begin position="93"/>
        <end position="124"/>
    </location>
</feature>
<keyword evidence="2" id="KW-0812">Transmembrane</keyword>
<dbReference type="Proteomes" id="UP000219252">
    <property type="component" value="Unassembled WGS sequence"/>
</dbReference>
<evidence type="ECO:0000256" key="2">
    <source>
        <dbReference type="SAM" id="Phobius"/>
    </source>
</evidence>
<reference evidence="4" key="1">
    <citation type="submission" date="2017-08" db="EMBL/GenBank/DDBJ databases">
        <authorList>
            <person name="Varghese N."/>
            <person name="Submissions S."/>
        </authorList>
    </citation>
    <scope>NUCLEOTIDE SEQUENCE [LARGE SCALE GENOMIC DNA]</scope>
    <source>
        <strain evidence="4">JC23</strain>
    </source>
</reference>
<dbReference type="AlphaFoldDB" id="A0A285UBL3"/>
<keyword evidence="4" id="KW-1185">Reference proteome</keyword>
<evidence type="ECO:0000313" key="4">
    <source>
        <dbReference type="Proteomes" id="UP000219252"/>
    </source>
</evidence>
<evidence type="ECO:0000313" key="3">
    <source>
        <dbReference type="EMBL" id="SOC39280.1"/>
    </source>
</evidence>
<feature type="region of interest" description="Disordered" evidence="1">
    <location>
        <begin position="1"/>
        <end position="57"/>
    </location>
</feature>
<accession>A0A285UBL3</accession>
<name>A0A285UBL3_9BACL</name>
<dbReference type="RefSeq" id="WP_097149330.1">
    <property type="nucleotide sequence ID" value="NZ_OBQC01000005.1"/>
</dbReference>
<proteinExistence type="predicted"/>
<evidence type="ECO:0000256" key="1">
    <source>
        <dbReference type="SAM" id="MobiDB-lite"/>
    </source>
</evidence>
<organism evidence="3 4">
    <name type="scientific">Ureibacillus acetophenoni</name>
    <dbReference type="NCBI Taxonomy" id="614649"/>
    <lineage>
        <taxon>Bacteria</taxon>
        <taxon>Bacillati</taxon>
        <taxon>Bacillota</taxon>
        <taxon>Bacilli</taxon>
        <taxon>Bacillales</taxon>
        <taxon>Caryophanaceae</taxon>
        <taxon>Ureibacillus</taxon>
    </lineage>
</organism>
<dbReference type="OrthoDB" id="2729040at2"/>
<keyword evidence="2" id="KW-0472">Membrane</keyword>
<protein>
    <submittedName>
        <fullName evidence="3">Uncharacterized protein</fullName>
    </submittedName>
</protein>